<gene>
    <name evidence="2" type="ORF">EWH70_33350</name>
</gene>
<dbReference type="RefSeq" id="WP_130479568.1">
    <property type="nucleotide sequence ID" value="NZ_SFCC01000022.1"/>
</dbReference>
<dbReference type="EMBL" id="SFCC01000022">
    <property type="protein sequence ID" value="RZQ59711.1"/>
    <property type="molecule type" value="Genomic_DNA"/>
</dbReference>
<organism evidence="2 3">
    <name type="scientific">Amycolatopsis suaedae</name>
    <dbReference type="NCBI Taxonomy" id="2510978"/>
    <lineage>
        <taxon>Bacteria</taxon>
        <taxon>Bacillati</taxon>
        <taxon>Actinomycetota</taxon>
        <taxon>Actinomycetes</taxon>
        <taxon>Pseudonocardiales</taxon>
        <taxon>Pseudonocardiaceae</taxon>
        <taxon>Amycolatopsis</taxon>
    </lineage>
</organism>
<keyword evidence="1" id="KW-0472">Membrane</keyword>
<dbReference type="AlphaFoldDB" id="A0A4Q7IXN6"/>
<protein>
    <submittedName>
        <fullName evidence="2">Uncharacterized protein</fullName>
    </submittedName>
</protein>
<feature type="transmembrane region" description="Helical" evidence="1">
    <location>
        <begin position="6"/>
        <end position="26"/>
    </location>
</feature>
<dbReference type="OrthoDB" id="3682367at2"/>
<reference evidence="2 3" key="1">
    <citation type="submission" date="2019-02" db="EMBL/GenBank/DDBJ databases">
        <title>Draft genome sequence of Amycolatopsis sp. 8-3EHSu isolated from roots of Suaeda maritima.</title>
        <authorList>
            <person name="Duangmal K."/>
            <person name="Chantavorakit T."/>
        </authorList>
    </citation>
    <scope>NUCLEOTIDE SEQUENCE [LARGE SCALE GENOMIC DNA]</scope>
    <source>
        <strain evidence="2 3">8-3EHSu</strain>
    </source>
</reference>
<accession>A0A4Q7IXN6</accession>
<comment type="caution">
    <text evidence="2">The sequence shown here is derived from an EMBL/GenBank/DDBJ whole genome shotgun (WGS) entry which is preliminary data.</text>
</comment>
<keyword evidence="1" id="KW-1133">Transmembrane helix</keyword>
<dbReference type="Proteomes" id="UP000292003">
    <property type="component" value="Unassembled WGS sequence"/>
</dbReference>
<sequence>MNTLSIAAAAVSFSAALVTVLLGGLFESRRRAADRAAEKRHRVNRYRDPLLQATASLHGRLANALGGIDFKLEDIPRHARVADYDSLYRFANYLGWVEILFREVHFLDLGSRRANTRLIERLGDMHGALNKPIADDQLFRLFAMEQRALGELMMADPVEGEDRRRCIGYVEFCRRLDGDPEYRRWFQPLLDDIGTYLAHRGGPGQYRPGELRLIMAHNALLELMRVLDRRAIWNFVTKDHKLLPVEDAVERHTRHHGRPPFGQAAG</sequence>
<keyword evidence="3" id="KW-1185">Reference proteome</keyword>
<name>A0A4Q7IXN6_9PSEU</name>
<keyword evidence="1" id="KW-0812">Transmembrane</keyword>
<proteinExistence type="predicted"/>
<evidence type="ECO:0000313" key="2">
    <source>
        <dbReference type="EMBL" id="RZQ59711.1"/>
    </source>
</evidence>
<evidence type="ECO:0000313" key="3">
    <source>
        <dbReference type="Proteomes" id="UP000292003"/>
    </source>
</evidence>
<evidence type="ECO:0000256" key="1">
    <source>
        <dbReference type="SAM" id="Phobius"/>
    </source>
</evidence>